<organism evidence="2 3">
    <name type="scientific">Microlunatus sagamiharensis</name>
    <dbReference type="NCBI Taxonomy" id="546874"/>
    <lineage>
        <taxon>Bacteria</taxon>
        <taxon>Bacillati</taxon>
        <taxon>Actinomycetota</taxon>
        <taxon>Actinomycetes</taxon>
        <taxon>Propionibacteriales</taxon>
        <taxon>Propionibacteriaceae</taxon>
        <taxon>Microlunatus</taxon>
    </lineage>
</organism>
<sequence>MTKADLKREITTYAAPRGRFQLVVVAPARYLALDGRGDPNSAPAYRDALATLYPVAYRLKLASKTVLDRDYGVMPLEALWWADDLDTFTSARDKSRWHWRLLNLVPAWLTAVHVAAAQDVVARTGHAPAIADLRLEPLDEGLVVQTLHVGPYDEEGPVLAAMHEHVTAEGYALTGRHHEVYLSDPRRTAPARLRTILRQPVTRG</sequence>
<protein>
    <recommendedName>
        <fullName evidence="1">GyrI-like small molecule binding domain-containing protein</fullName>
    </recommendedName>
</protein>
<feature type="domain" description="GyrI-like small molecule binding" evidence="1">
    <location>
        <begin position="130"/>
        <end position="195"/>
    </location>
</feature>
<name>A0A1H2MJT0_9ACTN</name>
<dbReference type="Proteomes" id="UP000198825">
    <property type="component" value="Chromosome I"/>
</dbReference>
<dbReference type="InterPro" id="IPR029442">
    <property type="entry name" value="GyrI-like"/>
</dbReference>
<gene>
    <name evidence="2" type="ORF">SAMN04488544_2216</name>
</gene>
<keyword evidence="3" id="KW-1185">Reference proteome</keyword>
<dbReference type="InterPro" id="IPR011256">
    <property type="entry name" value="Reg_factor_effector_dom_sf"/>
</dbReference>
<dbReference type="Gene3D" id="3.20.80.10">
    <property type="entry name" value="Regulatory factor, effector binding domain"/>
    <property type="match status" value="1"/>
</dbReference>
<accession>A0A1H2MJT0</accession>
<dbReference type="EMBL" id="LT629799">
    <property type="protein sequence ID" value="SDU93507.1"/>
    <property type="molecule type" value="Genomic_DNA"/>
</dbReference>
<evidence type="ECO:0000259" key="1">
    <source>
        <dbReference type="Pfam" id="PF06445"/>
    </source>
</evidence>
<proteinExistence type="predicted"/>
<evidence type="ECO:0000313" key="3">
    <source>
        <dbReference type="Proteomes" id="UP000198825"/>
    </source>
</evidence>
<reference evidence="3" key="1">
    <citation type="submission" date="2016-10" db="EMBL/GenBank/DDBJ databases">
        <authorList>
            <person name="Varghese N."/>
            <person name="Submissions S."/>
        </authorList>
    </citation>
    <scope>NUCLEOTIDE SEQUENCE [LARGE SCALE GENOMIC DNA]</scope>
    <source>
        <strain evidence="3">DSM 21743</strain>
    </source>
</reference>
<dbReference type="AlphaFoldDB" id="A0A1H2MJT0"/>
<dbReference type="SUPFAM" id="SSF55136">
    <property type="entry name" value="Probable bacterial effector-binding domain"/>
    <property type="match status" value="1"/>
</dbReference>
<dbReference type="OrthoDB" id="4772335at2"/>
<dbReference type="RefSeq" id="WP_091074459.1">
    <property type="nucleotide sequence ID" value="NZ_LT629799.1"/>
</dbReference>
<evidence type="ECO:0000313" key="2">
    <source>
        <dbReference type="EMBL" id="SDU93507.1"/>
    </source>
</evidence>
<dbReference type="Pfam" id="PF06445">
    <property type="entry name" value="GyrI-like"/>
    <property type="match status" value="1"/>
</dbReference>